<keyword evidence="2 3" id="KW-0040">ANK repeat</keyword>
<dbReference type="Gene3D" id="1.25.40.20">
    <property type="entry name" value="Ankyrin repeat-containing domain"/>
    <property type="match status" value="2"/>
</dbReference>
<evidence type="ECO:0000256" key="3">
    <source>
        <dbReference type="PROSITE-ProRule" id="PRU00023"/>
    </source>
</evidence>
<accession>A0A485KB02</accession>
<dbReference type="PROSITE" id="PS50088">
    <property type="entry name" value="ANK_REPEAT"/>
    <property type="match status" value="3"/>
</dbReference>
<evidence type="ECO:0000256" key="2">
    <source>
        <dbReference type="ARBA" id="ARBA00023043"/>
    </source>
</evidence>
<dbReference type="Pfam" id="PF13857">
    <property type="entry name" value="Ank_5"/>
    <property type="match status" value="1"/>
</dbReference>
<dbReference type="GO" id="GO:0085020">
    <property type="term" value="P:protein K6-linked ubiquitination"/>
    <property type="evidence" value="ECO:0007669"/>
    <property type="project" value="TreeGrafter"/>
</dbReference>
<dbReference type="EMBL" id="VJMH01000628">
    <property type="protein sequence ID" value="KAF0715137.1"/>
    <property type="molecule type" value="Genomic_DNA"/>
</dbReference>
<evidence type="ECO:0000313" key="6">
    <source>
        <dbReference type="Proteomes" id="UP000332933"/>
    </source>
</evidence>
<evidence type="ECO:0000313" key="4">
    <source>
        <dbReference type="EMBL" id="KAF0715137.1"/>
    </source>
</evidence>
<dbReference type="Pfam" id="PF12796">
    <property type="entry name" value="Ank_2"/>
    <property type="match status" value="2"/>
</dbReference>
<protein>
    <submittedName>
        <fullName evidence="5">Aste57867_3553 protein</fullName>
    </submittedName>
</protein>
<dbReference type="EMBL" id="CAADRA010000628">
    <property type="protein sequence ID" value="VFT80716.1"/>
    <property type="molecule type" value="Genomic_DNA"/>
</dbReference>
<dbReference type="SMART" id="SM00248">
    <property type="entry name" value="ANK"/>
    <property type="match status" value="5"/>
</dbReference>
<proteinExistence type="predicted"/>
<keyword evidence="6" id="KW-1185">Reference proteome</keyword>
<dbReference type="OrthoDB" id="194358at2759"/>
<dbReference type="AlphaFoldDB" id="A0A485KB02"/>
<organism evidence="5 6">
    <name type="scientific">Aphanomyces stellatus</name>
    <dbReference type="NCBI Taxonomy" id="120398"/>
    <lineage>
        <taxon>Eukaryota</taxon>
        <taxon>Sar</taxon>
        <taxon>Stramenopiles</taxon>
        <taxon>Oomycota</taxon>
        <taxon>Saprolegniomycetes</taxon>
        <taxon>Saprolegniales</taxon>
        <taxon>Verrucalvaceae</taxon>
        <taxon>Aphanomyces</taxon>
    </lineage>
</organism>
<dbReference type="PROSITE" id="PS50297">
    <property type="entry name" value="ANK_REP_REGION"/>
    <property type="match status" value="3"/>
</dbReference>
<dbReference type="Proteomes" id="UP000332933">
    <property type="component" value="Unassembled WGS sequence"/>
</dbReference>
<feature type="repeat" description="ANK" evidence="3">
    <location>
        <begin position="147"/>
        <end position="179"/>
    </location>
</feature>
<sequence length="276" mass="29222">MTTMEDEDPGARLVILTAMGRHGDAFIEAAQLGMRSKVEASLACGVSVNTKHSELEWTALHAAAANGHTDVVQLLLDHGADCEILTSKKKTPLALAVQRGHSSIVNVLRGSQKFTADDFVEAARRGDLAKIENMATWGMDVNCTNKYGVSALMFAVDQAHVDIVRYLIGNGASTSGKTRYGSSLWLAAVDKGDPEIVALFLHAGASVTYQDPDDGTTALHVAAARGRADVAVLLVDAGADLSACTEDGDTPYRTAYRNEQLGALTSKGVPLEAILR</sequence>
<name>A0A485KB02_9STRA</name>
<evidence type="ECO:0000313" key="5">
    <source>
        <dbReference type="EMBL" id="VFT80716.1"/>
    </source>
</evidence>
<feature type="repeat" description="ANK" evidence="3">
    <location>
        <begin position="214"/>
        <end position="246"/>
    </location>
</feature>
<dbReference type="PANTHER" id="PTHR24171:SF8">
    <property type="entry name" value="BRCA1-ASSOCIATED RING DOMAIN PROTEIN 1"/>
    <property type="match status" value="1"/>
</dbReference>
<gene>
    <name evidence="5" type="primary">Aste57867_3553</name>
    <name evidence="4" type="ORF">As57867_003542</name>
    <name evidence="5" type="ORF">ASTE57867_3553</name>
</gene>
<dbReference type="InterPro" id="IPR002110">
    <property type="entry name" value="Ankyrin_rpt"/>
</dbReference>
<reference evidence="5 6" key="1">
    <citation type="submission" date="2019-03" db="EMBL/GenBank/DDBJ databases">
        <authorList>
            <person name="Gaulin E."/>
            <person name="Dumas B."/>
        </authorList>
    </citation>
    <scope>NUCLEOTIDE SEQUENCE [LARGE SCALE GENOMIC DNA]</scope>
    <source>
        <strain evidence="5">CBS 568.67</strain>
    </source>
</reference>
<keyword evidence="1" id="KW-0677">Repeat</keyword>
<dbReference type="SUPFAM" id="SSF48403">
    <property type="entry name" value="Ankyrin repeat"/>
    <property type="match status" value="1"/>
</dbReference>
<feature type="repeat" description="ANK" evidence="3">
    <location>
        <begin position="55"/>
        <end position="87"/>
    </location>
</feature>
<dbReference type="PANTHER" id="PTHR24171">
    <property type="entry name" value="ANKYRIN REPEAT DOMAIN-CONTAINING PROTEIN 39-RELATED"/>
    <property type="match status" value="1"/>
</dbReference>
<reference evidence="4" key="2">
    <citation type="submission" date="2019-06" db="EMBL/GenBank/DDBJ databases">
        <title>Genomics analysis of Aphanomyces spp. identifies a new class of oomycete effector associated with host adaptation.</title>
        <authorList>
            <person name="Gaulin E."/>
        </authorList>
    </citation>
    <scope>NUCLEOTIDE SEQUENCE</scope>
    <source>
        <strain evidence="4">CBS 578.67</strain>
    </source>
</reference>
<evidence type="ECO:0000256" key="1">
    <source>
        <dbReference type="ARBA" id="ARBA00022737"/>
    </source>
</evidence>
<dbReference type="InterPro" id="IPR036770">
    <property type="entry name" value="Ankyrin_rpt-contain_sf"/>
</dbReference>
<dbReference type="GO" id="GO:0004842">
    <property type="term" value="F:ubiquitin-protein transferase activity"/>
    <property type="evidence" value="ECO:0007669"/>
    <property type="project" value="TreeGrafter"/>
</dbReference>
<dbReference type="PRINTS" id="PR01415">
    <property type="entry name" value="ANKYRIN"/>
</dbReference>